<dbReference type="AlphaFoldDB" id="A0A2I0IWK6"/>
<dbReference type="PANTHER" id="PTHR48435:SF1">
    <property type="entry name" value="POLYPROTEIN"/>
    <property type="match status" value="1"/>
</dbReference>
<keyword evidence="3" id="KW-1185">Reference proteome</keyword>
<evidence type="ECO:0000256" key="1">
    <source>
        <dbReference type="SAM" id="MobiDB-lite"/>
    </source>
</evidence>
<comment type="caution">
    <text evidence="2">The sequence shown here is derived from an EMBL/GenBank/DDBJ whole genome shotgun (WGS) entry which is preliminary data.</text>
</comment>
<reference evidence="2 3" key="1">
    <citation type="submission" date="2017-11" db="EMBL/GenBank/DDBJ databases">
        <title>De-novo sequencing of pomegranate (Punica granatum L.) genome.</title>
        <authorList>
            <person name="Akparov Z."/>
            <person name="Amiraslanov A."/>
            <person name="Hajiyeva S."/>
            <person name="Abbasov M."/>
            <person name="Kaur K."/>
            <person name="Hamwieh A."/>
            <person name="Solovyev V."/>
            <person name="Salamov A."/>
            <person name="Braich B."/>
            <person name="Kosarev P."/>
            <person name="Mahmoud A."/>
            <person name="Hajiyev E."/>
            <person name="Babayeva S."/>
            <person name="Izzatullayeva V."/>
            <person name="Mammadov A."/>
            <person name="Mammadov A."/>
            <person name="Sharifova S."/>
            <person name="Ojaghi J."/>
            <person name="Eynullazada K."/>
            <person name="Bayramov B."/>
            <person name="Abdulazimova A."/>
            <person name="Shahmuradov I."/>
        </authorList>
    </citation>
    <scope>NUCLEOTIDE SEQUENCE [LARGE SCALE GENOMIC DNA]</scope>
    <source>
        <strain evidence="3">cv. AG2017</strain>
        <tissue evidence="2">Leaf</tissue>
    </source>
</reference>
<dbReference type="InterPro" id="IPR053098">
    <property type="entry name" value="Petuviruses_polyprotein"/>
</dbReference>
<dbReference type="EMBL" id="PGOL01002396">
    <property type="protein sequence ID" value="PKI48402.1"/>
    <property type="molecule type" value="Genomic_DNA"/>
</dbReference>
<organism evidence="2 3">
    <name type="scientific">Punica granatum</name>
    <name type="common">Pomegranate</name>
    <dbReference type="NCBI Taxonomy" id="22663"/>
    <lineage>
        <taxon>Eukaryota</taxon>
        <taxon>Viridiplantae</taxon>
        <taxon>Streptophyta</taxon>
        <taxon>Embryophyta</taxon>
        <taxon>Tracheophyta</taxon>
        <taxon>Spermatophyta</taxon>
        <taxon>Magnoliopsida</taxon>
        <taxon>eudicotyledons</taxon>
        <taxon>Gunneridae</taxon>
        <taxon>Pentapetalae</taxon>
        <taxon>rosids</taxon>
        <taxon>malvids</taxon>
        <taxon>Myrtales</taxon>
        <taxon>Lythraceae</taxon>
        <taxon>Punica</taxon>
    </lineage>
</organism>
<sequence>MEQKGKLTAIPQAALACMFCPSLPGYDEQFPQLEQFVDGDIRHTHTFKVPNPTNRDERGNPKSVTRGEAVLNWQSENTVSQNRVFFSIGAKVDTLTAKVSRLYGKVDRHHQETQSLLLTL</sequence>
<dbReference type="PROSITE" id="PS51257">
    <property type="entry name" value="PROKAR_LIPOPROTEIN"/>
    <property type="match status" value="1"/>
</dbReference>
<dbReference type="STRING" id="22663.A0A2I0IWK6"/>
<feature type="region of interest" description="Disordered" evidence="1">
    <location>
        <begin position="45"/>
        <end position="65"/>
    </location>
</feature>
<gene>
    <name evidence="2" type="ORF">CRG98_031205</name>
</gene>
<evidence type="ECO:0000313" key="2">
    <source>
        <dbReference type="EMBL" id="PKI48402.1"/>
    </source>
</evidence>
<dbReference type="PANTHER" id="PTHR48435">
    <property type="entry name" value="POLYPROTEIN"/>
    <property type="match status" value="1"/>
</dbReference>
<proteinExistence type="predicted"/>
<name>A0A2I0IWK6_PUNGR</name>
<evidence type="ECO:0000313" key="3">
    <source>
        <dbReference type="Proteomes" id="UP000233551"/>
    </source>
</evidence>
<accession>A0A2I0IWK6</accession>
<protein>
    <submittedName>
        <fullName evidence="2">Uncharacterized protein</fullName>
    </submittedName>
</protein>
<dbReference type="Proteomes" id="UP000233551">
    <property type="component" value="Unassembled WGS sequence"/>
</dbReference>